<dbReference type="HOGENOM" id="CLU_2092480_0_0_9"/>
<evidence type="ECO:0000313" key="2">
    <source>
        <dbReference type="Proteomes" id="UP000000814"/>
    </source>
</evidence>
<sequence>MNCKCGYPITPPLKTMEEGFLGAKEAPTIEDYTCPECKRQYKIRGYNGKISILEKHTPKNVYRRPPTGLEPHTIWVGKRIQDIKEAMDRYTEANKSIPIEWVNEYNELLENLTRSE</sequence>
<protein>
    <submittedName>
        <fullName evidence="1">Uncharacterized protein</fullName>
    </submittedName>
</protein>
<dbReference type="RefSeq" id="WP_010965209.1">
    <property type="nucleotide sequence ID" value="NC_003030.1"/>
</dbReference>
<accession>Q97HV2</accession>
<name>Q97HV2_CLOAB</name>
<dbReference type="AlphaFoldDB" id="Q97HV2"/>
<dbReference type="OrthoDB" id="2680590at2"/>
<evidence type="ECO:0000313" key="1">
    <source>
        <dbReference type="EMBL" id="AAK79868.1"/>
    </source>
</evidence>
<dbReference type="STRING" id="272562.CA_C1905"/>
<keyword evidence="2" id="KW-1185">Reference proteome</keyword>
<organism evidence="1 2">
    <name type="scientific">Clostridium acetobutylicum (strain ATCC 824 / DSM 792 / JCM 1419 / IAM 19013 / LMG 5710 / NBRC 13948 / NRRL B-527 / VKM B-1787 / 2291 / W)</name>
    <dbReference type="NCBI Taxonomy" id="272562"/>
    <lineage>
        <taxon>Bacteria</taxon>
        <taxon>Bacillati</taxon>
        <taxon>Bacillota</taxon>
        <taxon>Clostridia</taxon>
        <taxon>Eubacteriales</taxon>
        <taxon>Clostridiaceae</taxon>
        <taxon>Clostridium</taxon>
    </lineage>
</organism>
<dbReference type="Proteomes" id="UP000000814">
    <property type="component" value="Chromosome"/>
</dbReference>
<dbReference type="PATRIC" id="fig|272562.8.peg.2107"/>
<dbReference type="PIR" id="A97135">
    <property type="entry name" value="A97135"/>
</dbReference>
<dbReference type="KEGG" id="cac:CA_C1905"/>
<dbReference type="GeneID" id="44998393"/>
<proteinExistence type="predicted"/>
<gene>
    <name evidence="1" type="ordered locus">CA_C1905</name>
</gene>
<dbReference type="EMBL" id="AE001437">
    <property type="protein sequence ID" value="AAK79868.1"/>
    <property type="molecule type" value="Genomic_DNA"/>
</dbReference>
<reference evidence="1 2" key="1">
    <citation type="journal article" date="2001" name="J. Bacteriol.">
        <title>Genome sequence and comparative analysis of the solvent-producing bacterium Clostridium acetobutylicum.</title>
        <authorList>
            <person name="Nolling J."/>
            <person name="Breton G."/>
            <person name="Omelchenko M.V."/>
            <person name="Makarova K.S."/>
            <person name="Zeng Q."/>
            <person name="Gibson R."/>
            <person name="Lee H.M."/>
            <person name="Dubois J."/>
            <person name="Qiu D."/>
            <person name="Hitti J."/>
            <person name="Wolf Y.I."/>
            <person name="Tatusov R.L."/>
            <person name="Sabathe F."/>
            <person name="Doucette-Stamm L."/>
            <person name="Soucaille P."/>
            <person name="Daly M.J."/>
            <person name="Bennett G.N."/>
            <person name="Koonin E.V."/>
            <person name="Smith D.R."/>
        </authorList>
    </citation>
    <scope>NUCLEOTIDE SEQUENCE [LARGE SCALE GENOMIC DNA]</scope>
    <source>
        <strain evidence="2">ATCC 824 / DSM 792 / JCM 1419 / LMG 5710 / VKM B-1787</strain>
    </source>
</reference>